<evidence type="ECO:0000256" key="3">
    <source>
        <dbReference type="ARBA" id="ARBA00022679"/>
    </source>
</evidence>
<evidence type="ECO:0000256" key="1">
    <source>
        <dbReference type="ARBA" id="ARBA00004141"/>
    </source>
</evidence>
<evidence type="ECO:0000313" key="10">
    <source>
        <dbReference type="Proteomes" id="UP000246702"/>
    </source>
</evidence>
<proteinExistence type="inferred from homology"/>
<sequence>MAISADLLFNVVFFLQCLITIILLVRTPKGSILRWICLPSLVYMAYLEGVLMKISNHGGFFKATAGGLPFTTIIQLINLLLVTSIDFTEQPGTPKGKLVSAFFILQTLRGIGTQWQAKNVPEFPLVFKRNPPSRAQFIRRQMAIVMGEALTLVLVLMLFVPYIKSDHNGAYLYGPGREFLYADSSIEQLLARVKAAFVFGLPGLMVFLDSTYRVGSVLAIGAGISKVDSWPPVFGCLRESYTVRRFWGKFWHQYLRWSYTSVSTAITCRILRLPKPSLIERYTNLTTVFALSAAMHVVVNIIGGIEGGNTGTVLFFLSQVGAIAFEDNVQHCWAVFLQGKKINATETPLWQRCVGFMWVFCWLSATFPWWWYPIIRALEACDWSEMLDVVQGLGLTKSNLSALVVGGGVFLRIAFGAEI</sequence>
<evidence type="ECO:0000256" key="7">
    <source>
        <dbReference type="SAM" id="Phobius"/>
    </source>
</evidence>
<evidence type="ECO:0000313" key="9">
    <source>
        <dbReference type="EMBL" id="PWY94714.1"/>
    </source>
</evidence>
<accession>A0A317X7X5</accession>
<comment type="caution">
    <text evidence="9">The sequence shown here is derived from an EMBL/GenBank/DDBJ whole genome shotgun (WGS) entry which is preliminary data.</text>
</comment>
<feature type="transmembrane region" description="Helical" evidence="7">
    <location>
        <begin position="143"/>
        <end position="163"/>
    </location>
</feature>
<dbReference type="OrthoDB" id="1077582at2759"/>
<organism evidence="9 10">
    <name type="scientific">Aspergillus sclerotioniger CBS 115572</name>
    <dbReference type="NCBI Taxonomy" id="1450535"/>
    <lineage>
        <taxon>Eukaryota</taxon>
        <taxon>Fungi</taxon>
        <taxon>Dikarya</taxon>
        <taxon>Ascomycota</taxon>
        <taxon>Pezizomycotina</taxon>
        <taxon>Eurotiomycetes</taxon>
        <taxon>Eurotiomycetidae</taxon>
        <taxon>Eurotiales</taxon>
        <taxon>Aspergillaceae</taxon>
        <taxon>Aspergillus</taxon>
        <taxon>Aspergillus subgen. Circumdati</taxon>
    </lineage>
</organism>
<dbReference type="Pfam" id="PF13813">
    <property type="entry name" value="MBOAT_2"/>
    <property type="match status" value="1"/>
</dbReference>
<dbReference type="PANTHER" id="PTHR31595:SF27">
    <property type="entry name" value="WAX SYNTHASE DOMAIN-CONTAINING PROTEIN-RELATED"/>
    <property type="match status" value="1"/>
</dbReference>
<comment type="similarity">
    <text evidence="2">Belongs to the wax synthase family.</text>
</comment>
<dbReference type="GO" id="GO:0008374">
    <property type="term" value="F:O-acyltransferase activity"/>
    <property type="evidence" value="ECO:0007669"/>
    <property type="project" value="InterPro"/>
</dbReference>
<dbReference type="InterPro" id="IPR032805">
    <property type="entry name" value="Wax_synthase_dom"/>
</dbReference>
<dbReference type="InterPro" id="IPR044851">
    <property type="entry name" value="Wax_synthase"/>
</dbReference>
<reference evidence="9 10" key="1">
    <citation type="submission" date="2016-12" db="EMBL/GenBank/DDBJ databases">
        <title>The genomes of Aspergillus section Nigri reveals drivers in fungal speciation.</title>
        <authorList>
            <consortium name="DOE Joint Genome Institute"/>
            <person name="Vesth T.C."/>
            <person name="Nybo J."/>
            <person name="Theobald S."/>
            <person name="Brandl J."/>
            <person name="Frisvad J.C."/>
            <person name="Nielsen K.F."/>
            <person name="Lyhne E.K."/>
            <person name="Kogle M.E."/>
            <person name="Kuo A."/>
            <person name="Riley R."/>
            <person name="Clum A."/>
            <person name="Nolan M."/>
            <person name="Lipzen A."/>
            <person name="Salamov A."/>
            <person name="Henrissat B."/>
            <person name="Wiebenga A."/>
            <person name="De Vries R.P."/>
            <person name="Grigoriev I.V."/>
            <person name="Mortensen U.H."/>
            <person name="Andersen M.R."/>
            <person name="Baker S.E."/>
        </authorList>
    </citation>
    <scope>NUCLEOTIDE SEQUENCE [LARGE SCALE GENOMIC DNA]</scope>
    <source>
        <strain evidence="9 10">CBS 115572</strain>
    </source>
</reference>
<evidence type="ECO:0000259" key="8">
    <source>
        <dbReference type="Pfam" id="PF13813"/>
    </source>
</evidence>
<comment type="subcellular location">
    <subcellularLocation>
        <location evidence="1">Membrane</location>
        <topology evidence="1">Multi-pass membrane protein</topology>
    </subcellularLocation>
</comment>
<feature type="transmembrane region" description="Helical" evidence="7">
    <location>
        <begin position="7"/>
        <end position="26"/>
    </location>
</feature>
<dbReference type="PANTHER" id="PTHR31595">
    <property type="entry name" value="LONG-CHAIN-ALCOHOL O-FATTY-ACYLTRANSFERASE 3-RELATED"/>
    <property type="match status" value="1"/>
</dbReference>
<dbReference type="GO" id="GO:0006629">
    <property type="term" value="P:lipid metabolic process"/>
    <property type="evidence" value="ECO:0007669"/>
    <property type="project" value="InterPro"/>
</dbReference>
<keyword evidence="4 7" id="KW-0812">Transmembrane</keyword>
<keyword evidence="6 7" id="KW-0472">Membrane</keyword>
<feature type="transmembrane region" description="Helical" evidence="7">
    <location>
        <begin position="392"/>
        <end position="415"/>
    </location>
</feature>
<keyword evidence="10" id="KW-1185">Reference proteome</keyword>
<evidence type="ECO:0000256" key="5">
    <source>
        <dbReference type="ARBA" id="ARBA00022989"/>
    </source>
</evidence>
<feature type="transmembrane region" description="Helical" evidence="7">
    <location>
        <begin position="349"/>
        <end position="372"/>
    </location>
</feature>
<dbReference type="GeneID" id="37119125"/>
<feature type="domain" description="Wax synthase" evidence="8">
    <location>
        <begin position="230"/>
        <end position="317"/>
    </location>
</feature>
<evidence type="ECO:0000256" key="6">
    <source>
        <dbReference type="ARBA" id="ARBA00023136"/>
    </source>
</evidence>
<gene>
    <name evidence="9" type="ORF">BO94DRAFT_621173</name>
</gene>
<dbReference type="RefSeq" id="XP_025471475.1">
    <property type="nucleotide sequence ID" value="XM_025616982.1"/>
</dbReference>
<dbReference type="EMBL" id="MSFK01000004">
    <property type="protein sequence ID" value="PWY94714.1"/>
    <property type="molecule type" value="Genomic_DNA"/>
</dbReference>
<dbReference type="GO" id="GO:0016020">
    <property type="term" value="C:membrane"/>
    <property type="evidence" value="ECO:0007669"/>
    <property type="project" value="UniProtKB-SubCell"/>
</dbReference>
<evidence type="ECO:0000256" key="2">
    <source>
        <dbReference type="ARBA" id="ARBA00007282"/>
    </source>
</evidence>
<dbReference type="AlphaFoldDB" id="A0A317X7X5"/>
<name>A0A317X7X5_9EURO</name>
<dbReference type="Proteomes" id="UP000246702">
    <property type="component" value="Unassembled WGS sequence"/>
</dbReference>
<evidence type="ECO:0000256" key="4">
    <source>
        <dbReference type="ARBA" id="ARBA00022692"/>
    </source>
</evidence>
<keyword evidence="3" id="KW-0808">Transferase</keyword>
<protein>
    <recommendedName>
        <fullName evidence="8">Wax synthase domain-containing protein</fullName>
    </recommendedName>
</protein>
<feature type="transmembrane region" description="Helical" evidence="7">
    <location>
        <begin position="32"/>
        <end position="52"/>
    </location>
</feature>
<keyword evidence="5 7" id="KW-1133">Transmembrane helix</keyword>
<feature type="transmembrane region" description="Helical" evidence="7">
    <location>
        <begin position="189"/>
        <end position="208"/>
    </location>
</feature>